<gene>
    <name evidence="6" type="ORF">P154DRAFT_391392</name>
</gene>
<dbReference type="SUPFAM" id="SSF57850">
    <property type="entry name" value="RING/U-box"/>
    <property type="match status" value="1"/>
</dbReference>
<proteinExistence type="predicted"/>
<evidence type="ECO:0000313" key="7">
    <source>
        <dbReference type="Proteomes" id="UP000799779"/>
    </source>
</evidence>
<evidence type="ECO:0000256" key="1">
    <source>
        <dbReference type="ARBA" id="ARBA00022723"/>
    </source>
</evidence>
<feature type="non-terminal residue" evidence="6">
    <location>
        <position position="64"/>
    </location>
</feature>
<evidence type="ECO:0000256" key="4">
    <source>
        <dbReference type="PROSITE-ProRule" id="PRU00175"/>
    </source>
</evidence>
<dbReference type="PROSITE" id="PS50089">
    <property type="entry name" value="ZF_RING_2"/>
    <property type="match status" value="1"/>
</dbReference>
<name>A0A6A5W0V7_9PLEO</name>
<evidence type="ECO:0000256" key="2">
    <source>
        <dbReference type="ARBA" id="ARBA00022771"/>
    </source>
</evidence>
<dbReference type="Gene3D" id="3.30.40.10">
    <property type="entry name" value="Zinc/RING finger domain, C3HC4 (zinc finger)"/>
    <property type="match status" value="1"/>
</dbReference>
<dbReference type="InterPro" id="IPR001841">
    <property type="entry name" value="Znf_RING"/>
</dbReference>
<keyword evidence="2 4" id="KW-0863">Zinc-finger</keyword>
<organism evidence="6 7">
    <name type="scientific">Amniculicola lignicola CBS 123094</name>
    <dbReference type="NCBI Taxonomy" id="1392246"/>
    <lineage>
        <taxon>Eukaryota</taxon>
        <taxon>Fungi</taxon>
        <taxon>Dikarya</taxon>
        <taxon>Ascomycota</taxon>
        <taxon>Pezizomycotina</taxon>
        <taxon>Dothideomycetes</taxon>
        <taxon>Pleosporomycetidae</taxon>
        <taxon>Pleosporales</taxon>
        <taxon>Amniculicolaceae</taxon>
        <taxon>Amniculicola</taxon>
    </lineage>
</organism>
<dbReference type="GO" id="GO:0008270">
    <property type="term" value="F:zinc ion binding"/>
    <property type="evidence" value="ECO:0007669"/>
    <property type="project" value="UniProtKB-KW"/>
</dbReference>
<dbReference type="InterPro" id="IPR013083">
    <property type="entry name" value="Znf_RING/FYVE/PHD"/>
</dbReference>
<keyword evidence="3" id="KW-0862">Zinc</keyword>
<dbReference type="InterPro" id="IPR017907">
    <property type="entry name" value="Znf_RING_CS"/>
</dbReference>
<dbReference type="AlphaFoldDB" id="A0A6A5W0V7"/>
<feature type="non-terminal residue" evidence="6">
    <location>
        <position position="1"/>
    </location>
</feature>
<keyword evidence="7" id="KW-1185">Reference proteome</keyword>
<dbReference type="EMBL" id="ML977686">
    <property type="protein sequence ID" value="KAF1993781.1"/>
    <property type="molecule type" value="Genomic_DNA"/>
</dbReference>
<accession>A0A6A5W0V7</accession>
<sequence>PAVVEHLDDFSTEIVDVNHCVICMDDCNSMRRLHNCGHRFCAVCLQRHIYSQSKKRYHCPICRR</sequence>
<feature type="domain" description="RING-type" evidence="5">
    <location>
        <begin position="20"/>
        <end position="63"/>
    </location>
</feature>
<dbReference type="OrthoDB" id="21204at2759"/>
<evidence type="ECO:0000259" key="5">
    <source>
        <dbReference type="PROSITE" id="PS50089"/>
    </source>
</evidence>
<dbReference type="SMART" id="SM00184">
    <property type="entry name" value="RING"/>
    <property type="match status" value="1"/>
</dbReference>
<dbReference type="Proteomes" id="UP000799779">
    <property type="component" value="Unassembled WGS sequence"/>
</dbReference>
<dbReference type="Pfam" id="PF13639">
    <property type="entry name" value="zf-RING_2"/>
    <property type="match status" value="1"/>
</dbReference>
<dbReference type="PROSITE" id="PS00518">
    <property type="entry name" value="ZF_RING_1"/>
    <property type="match status" value="1"/>
</dbReference>
<evidence type="ECO:0000313" key="6">
    <source>
        <dbReference type="EMBL" id="KAF1993781.1"/>
    </source>
</evidence>
<reference evidence="6" key="1">
    <citation type="journal article" date="2020" name="Stud. Mycol.">
        <title>101 Dothideomycetes genomes: a test case for predicting lifestyles and emergence of pathogens.</title>
        <authorList>
            <person name="Haridas S."/>
            <person name="Albert R."/>
            <person name="Binder M."/>
            <person name="Bloem J."/>
            <person name="Labutti K."/>
            <person name="Salamov A."/>
            <person name="Andreopoulos B."/>
            <person name="Baker S."/>
            <person name="Barry K."/>
            <person name="Bills G."/>
            <person name="Bluhm B."/>
            <person name="Cannon C."/>
            <person name="Castanera R."/>
            <person name="Culley D."/>
            <person name="Daum C."/>
            <person name="Ezra D."/>
            <person name="Gonzalez J."/>
            <person name="Henrissat B."/>
            <person name="Kuo A."/>
            <person name="Liang C."/>
            <person name="Lipzen A."/>
            <person name="Lutzoni F."/>
            <person name="Magnuson J."/>
            <person name="Mondo S."/>
            <person name="Nolan M."/>
            <person name="Ohm R."/>
            <person name="Pangilinan J."/>
            <person name="Park H.-J."/>
            <person name="Ramirez L."/>
            <person name="Alfaro M."/>
            <person name="Sun H."/>
            <person name="Tritt A."/>
            <person name="Yoshinaga Y."/>
            <person name="Zwiers L.-H."/>
            <person name="Turgeon B."/>
            <person name="Goodwin S."/>
            <person name="Spatafora J."/>
            <person name="Crous P."/>
            <person name="Grigoriev I."/>
        </authorList>
    </citation>
    <scope>NUCLEOTIDE SEQUENCE</scope>
    <source>
        <strain evidence="6">CBS 123094</strain>
    </source>
</reference>
<keyword evidence="1" id="KW-0479">Metal-binding</keyword>
<evidence type="ECO:0000256" key="3">
    <source>
        <dbReference type="ARBA" id="ARBA00022833"/>
    </source>
</evidence>
<protein>
    <recommendedName>
        <fullName evidence="5">RING-type domain-containing protein</fullName>
    </recommendedName>
</protein>